<protein>
    <recommendedName>
        <fullName evidence="4">Outer membrane protein beta-barrel domain-containing protein</fullName>
    </recommendedName>
</protein>
<gene>
    <name evidence="2" type="ORF">EZM97_01770</name>
</gene>
<evidence type="ECO:0008006" key="4">
    <source>
        <dbReference type="Google" id="ProtNLM"/>
    </source>
</evidence>
<reference evidence="2 3" key="1">
    <citation type="submission" date="2019-02" db="EMBL/GenBank/DDBJ databases">
        <title>Dyella amyloliquefaciens sp. nov., isolated from forest soil.</title>
        <authorList>
            <person name="Gao Z.-H."/>
            <person name="Qiu L.-H."/>
        </authorList>
    </citation>
    <scope>NUCLEOTIDE SEQUENCE [LARGE SCALE GENOMIC DNA]</scope>
    <source>
        <strain evidence="2 3">KACC 12747</strain>
    </source>
</reference>
<proteinExistence type="predicted"/>
<evidence type="ECO:0000313" key="3">
    <source>
        <dbReference type="Proteomes" id="UP000291822"/>
    </source>
</evidence>
<name>A0A4R0YXM0_9GAMM</name>
<accession>A0A4R0YXM0</accession>
<dbReference type="Proteomes" id="UP000291822">
    <property type="component" value="Unassembled WGS sequence"/>
</dbReference>
<organism evidence="2 3">
    <name type="scientific">Dyella soli</name>
    <dbReference type="NCBI Taxonomy" id="522319"/>
    <lineage>
        <taxon>Bacteria</taxon>
        <taxon>Pseudomonadati</taxon>
        <taxon>Pseudomonadota</taxon>
        <taxon>Gammaproteobacteria</taxon>
        <taxon>Lysobacterales</taxon>
        <taxon>Rhodanobacteraceae</taxon>
        <taxon>Dyella</taxon>
    </lineage>
</organism>
<feature type="signal peptide" evidence="1">
    <location>
        <begin position="1"/>
        <end position="24"/>
    </location>
</feature>
<comment type="caution">
    <text evidence="2">The sequence shown here is derived from an EMBL/GenBank/DDBJ whole genome shotgun (WGS) entry which is preliminary data.</text>
</comment>
<sequence length="280" mass="31252">MRSPRLIVATLALSLSFAVPVVHADDHPMLDTFSVSAGFFANNFDGGLRADGQVKNSGTTLNFSRDLGQDDSRYLPYFAVSWRPWDRHEFEFSYYHDSTDGNRTLTRNLQFNNQELVVGSTLRSKFTLDTFGFTYRYWAWIGDEAAFALTGGLQAYSFDLKLDGTVSANGPGGGGTATRQAKAKANTDLPDPSIGVAFRYQMASWARLTADLGAFKANIADIDATLYNARVGVEFYPFENWAVITQYSYNKIDADVNKDRFRGNATFRFSGGQVLLKYRF</sequence>
<keyword evidence="1" id="KW-0732">Signal</keyword>
<feature type="chain" id="PRO_5020185423" description="Outer membrane protein beta-barrel domain-containing protein" evidence="1">
    <location>
        <begin position="25"/>
        <end position="280"/>
    </location>
</feature>
<evidence type="ECO:0000256" key="1">
    <source>
        <dbReference type="SAM" id="SignalP"/>
    </source>
</evidence>
<dbReference type="AlphaFoldDB" id="A0A4R0YXM0"/>
<dbReference type="SUPFAM" id="SSF56935">
    <property type="entry name" value="Porins"/>
    <property type="match status" value="1"/>
</dbReference>
<evidence type="ECO:0000313" key="2">
    <source>
        <dbReference type="EMBL" id="TCI12119.1"/>
    </source>
</evidence>
<keyword evidence="3" id="KW-1185">Reference proteome</keyword>
<dbReference type="RefSeq" id="WP_131151101.1">
    <property type="nucleotide sequence ID" value="NZ_SJTG01000001.1"/>
</dbReference>
<dbReference type="EMBL" id="SJTG01000001">
    <property type="protein sequence ID" value="TCI12119.1"/>
    <property type="molecule type" value="Genomic_DNA"/>
</dbReference>